<dbReference type="EMBL" id="GBXM01054436">
    <property type="protein sequence ID" value="JAH54141.1"/>
    <property type="molecule type" value="Transcribed_RNA"/>
</dbReference>
<evidence type="ECO:0000313" key="1">
    <source>
        <dbReference type="EMBL" id="JAH54141.1"/>
    </source>
</evidence>
<name>A0A0E9TKL1_ANGAN</name>
<accession>A0A0E9TKL1</accession>
<reference evidence="1" key="1">
    <citation type="submission" date="2014-11" db="EMBL/GenBank/DDBJ databases">
        <authorList>
            <person name="Amaro Gonzalez C."/>
        </authorList>
    </citation>
    <scope>NUCLEOTIDE SEQUENCE</scope>
</reference>
<dbReference type="AlphaFoldDB" id="A0A0E9TKL1"/>
<reference evidence="1" key="2">
    <citation type="journal article" date="2015" name="Fish Shellfish Immunol.">
        <title>Early steps in the European eel (Anguilla anguilla)-Vibrio vulnificus interaction in the gills: Role of the RtxA13 toxin.</title>
        <authorList>
            <person name="Callol A."/>
            <person name="Pajuelo D."/>
            <person name="Ebbesson L."/>
            <person name="Teles M."/>
            <person name="MacKenzie S."/>
            <person name="Amaro C."/>
        </authorList>
    </citation>
    <scope>NUCLEOTIDE SEQUENCE</scope>
</reference>
<protein>
    <submittedName>
        <fullName evidence="1">Uncharacterized protein</fullName>
    </submittedName>
</protein>
<proteinExistence type="predicted"/>
<sequence>MISVRFRQHQCFNDSTSVSNGIPQFEL</sequence>
<organism evidence="1">
    <name type="scientific">Anguilla anguilla</name>
    <name type="common">European freshwater eel</name>
    <name type="synonym">Muraena anguilla</name>
    <dbReference type="NCBI Taxonomy" id="7936"/>
    <lineage>
        <taxon>Eukaryota</taxon>
        <taxon>Metazoa</taxon>
        <taxon>Chordata</taxon>
        <taxon>Craniata</taxon>
        <taxon>Vertebrata</taxon>
        <taxon>Euteleostomi</taxon>
        <taxon>Actinopterygii</taxon>
        <taxon>Neopterygii</taxon>
        <taxon>Teleostei</taxon>
        <taxon>Anguilliformes</taxon>
        <taxon>Anguillidae</taxon>
        <taxon>Anguilla</taxon>
    </lineage>
</organism>